<dbReference type="EMBL" id="LRPB01000049">
    <property type="protein sequence ID" value="KYG79425.1"/>
    <property type="molecule type" value="Genomic_DNA"/>
</dbReference>
<gene>
    <name evidence="2" type="ORF">AWW67_13725</name>
</gene>
<feature type="transmembrane region" description="Helical" evidence="1">
    <location>
        <begin position="20"/>
        <end position="37"/>
    </location>
</feature>
<name>A0A150XL82_9BACT</name>
<dbReference type="STRING" id="1914963.AWW67_13725"/>
<organism evidence="2 3">
    <name type="scientific">Roseivirga seohaensis</name>
    <dbReference type="NCBI Taxonomy" id="1914963"/>
    <lineage>
        <taxon>Bacteria</taxon>
        <taxon>Pseudomonadati</taxon>
        <taxon>Bacteroidota</taxon>
        <taxon>Cytophagia</taxon>
        <taxon>Cytophagales</taxon>
        <taxon>Roseivirgaceae</taxon>
        <taxon>Roseivirga</taxon>
    </lineage>
</organism>
<evidence type="ECO:0000256" key="1">
    <source>
        <dbReference type="SAM" id="Phobius"/>
    </source>
</evidence>
<proteinExistence type="predicted"/>
<keyword evidence="1" id="KW-0472">Membrane</keyword>
<evidence type="ECO:0000313" key="2">
    <source>
        <dbReference type="EMBL" id="KYG79425.1"/>
    </source>
</evidence>
<accession>A0A150XL82</accession>
<evidence type="ECO:0000313" key="3">
    <source>
        <dbReference type="Proteomes" id="UP000075663"/>
    </source>
</evidence>
<evidence type="ECO:0008006" key="4">
    <source>
        <dbReference type="Google" id="ProtNLM"/>
    </source>
</evidence>
<dbReference type="RefSeq" id="WP_062303584.1">
    <property type="nucleotide sequence ID" value="NZ_LRPB01000049.1"/>
</dbReference>
<comment type="caution">
    <text evidence="2">The sequence shown here is derived from an EMBL/GenBank/DDBJ whole genome shotgun (WGS) entry which is preliminary data.</text>
</comment>
<keyword evidence="1" id="KW-0812">Transmembrane</keyword>
<dbReference type="InterPro" id="IPR013815">
    <property type="entry name" value="ATP_grasp_subdomain_1"/>
</dbReference>
<keyword evidence="1" id="KW-1133">Transmembrane helix</keyword>
<sequence length="354" mass="41052">MKKKKLPLFIVKWLSYEYWPFWLFFMPLVPWWIYLAIRARSFTYFTAANPGIEHGGVFGESKIDILKKIDSKYLPKTLFFKKLTPCEIVTQELKNIELEFPIIVKPNVGERGNEVEKVENVAALDRYIKRSKEDFIIQEFVSYDIELGVLYYRFPDSDRTGITSVVTKEFLTVTGDGKSTIRELMEYDDRARLQLESMTKRLGSALNEVLPEGERRNLEPIGNHCRGTKFLSGMHLLNDQLVNVFDDVASGIDGFYFGRFDLKVKSVEDLYQGENIKILELNGVTSEPAHIYDPSYSLFRAYKETAENMMMMYRVSKANIKQGVKVTPVFEMARLIKTHFGREKNETINQSMTT</sequence>
<dbReference type="Gene3D" id="3.30.1490.20">
    <property type="entry name" value="ATP-grasp fold, A domain"/>
    <property type="match status" value="1"/>
</dbReference>
<dbReference type="GO" id="GO:0005524">
    <property type="term" value="F:ATP binding"/>
    <property type="evidence" value="ECO:0007669"/>
    <property type="project" value="InterPro"/>
</dbReference>
<protein>
    <recommendedName>
        <fullName evidence="4">ATP-grasp domain-containing protein</fullName>
    </recommendedName>
</protein>
<dbReference type="SUPFAM" id="SSF56059">
    <property type="entry name" value="Glutathione synthetase ATP-binding domain-like"/>
    <property type="match status" value="1"/>
</dbReference>
<dbReference type="AlphaFoldDB" id="A0A150XL82"/>
<dbReference type="Proteomes" id="UP000075663">
    <property type="component" value="Unassembled WGS sequence"/>
</dbReference>
<reference evidence="2 3" key="1">
    <citation type="submission" date="2016-01" db="EMBL/GenBank/DDBJ databases">
        <title>Genome sequencing of Roseivirga seohaensis SW-152.</title>
        <authorList>
            <person name="Selvaratnam C."/>
            <person name="Thevarajoo S."/>
            <person name="Goh K.M."/>
            <person name="Ee R."/>
            <person name="Chan K.-G."/>
            <person name="Chong C.S."/>
        </authorList>
    </citation>
    <scope>NUCLEOTIDE SEQUENCE [LARGE SCALE GENOMIC DNA]</scope>
    <source>
        <strain evidence="2 3">SW-152</strain>
    </source>
</reference>